<dbReference type="HOGENOM" id="CLU_032834_0_0_1"/>
<dbReference type="OMA" id="VIKSWNT"/>
<dbReference type="OrthoDB" id="497927at2759"/>
<accession>A7TMT4</accession>
<dbReference type="PANTHER" id="PTHR47098:SF2">
    <property type="entry name" value="PROTEIN MAK32"/>
    <property type="match status" value="1"/>
</dbReference>
<evidence type="ECO:0000313" key="3">
    <source>
        <dbReference type="Proteomes" id="UP000000267"/>
    </source>
</evidence>
<dbReference type="EMBL" id="DS480425">
    <property type="protein sequence ID" value="EDO16406.1"/>
    <property type="molecule type" value="Genomic_DNA"/>
</dbReference>
<dbReference type="InterPro" id="IPR011611">
    <property type="entry name" value="PfkB_dom"/>
</dbReference>
<keyword evidence="3" id="KW-1185">Reference proteome</keyword>
<dbReference type="Gene3D" id="3.40.1190.20">
    <property type="match status" value="1"/>
</dbReference>
<feature type="domain" description="Carbohydrate kinase PfkB" evidence="1">
    <location>
        <begin position="136"/>
        <end position="305"/>
    </location>
</feature>
<dbReference type="GeneID" id="5544575"/>
<dbReference type="PANTHER" id="PTHR47098">
    <property type="entry name" value="PROTEIN MAK32"/>
    <property type="match status" value="1"/>
</dbReference>
<dbReference type="FunCoup" id="A7TMT4">
    <property type="interactions" value="36"/>
</dbReference>
<protein>
    <recommendedName>
        <fullName evidence="1">Carbohydrate kinase PfkB domain-containing protein</fullName>
    </recommendedName>
</protein>
<gene>
    <name evidence="2" type="ORF">Kpol_1030p14</name>
</gene>
<dbReference type="KEGG" id="vpo:Kpol_1030p14"/>
<sequence>MDKDDILLTTNGMFIIDDIIKNNGDRYTNIPGGGGTYAAIGAVIVSPSQEVKRRIKWIVDQGFDFPDELTAQIKGFGTGVTFRKDSSRRTTRGLNEYRLNDLRDFKYVTEKRQISVSDWIELFGQTNLQAAKCIHLVSSGDRTLSILKELPNDANNLIIWEPLPSDCIHENLDRYISILNRDELIFISPNAEEGARLFNVREPKYIDECKILIKKFGGILKPSSICILRCGKLGSLVLTEQIDNRRDIIHYPAYHCNTSDRVIDPTGGGNSFLGGFAIGYVLTNDIHIASICGNVAAGCIIEELGIPKYDINSDKWNGLTFYERLEIYIKSFNLSQDASVVYRKIYEQ</sequence>
<dbReference type="Proteomes" id="UP000000267">
    <property type="component" value="Unassembled WGS sequence"/>
</dbReference>
<dbReference type="RefSeq" id="XP_001644264.1">
    <property type="nucleotide sequence ID" value="XM_001644214.1"/>
</dbReference>
<dbReference type="eggNOG" id="ENOG502RXN8">
    <property type="taxonomic scope" value="Eukaryota"/>
</dbReference>
<dbReference type="PhylomeDB" id="A7TMT4"/>
<dbReference type="AlphaFoldDB" id="A7TMT4"/>
<dbReference type="STRING" id="436907.A7TMT4"/>
<reference evidence="2 3" key="1">
    <citation type="journal article" date="2007" name="Proc. Natl. Acad. Sci. U.S.A.">
        <title>Independent sorting-out of thousands of duplicated gene pairs in two yeast species descended from a whole-genome duplication.</title>
        <authorList>
            <person name="Scannell D.R."/>
            <person name="Frank A.C."/>
            <person name="Conant G.C."/>
            <person name="Byrne K.P."/>
            <person name="Woolfit M."/>
            <person name="Wolfe K.H."/>
        </authorList>
    </citation>
    <scope>NUCLEOTIDE SEQUENCE [LARGE SCALE GENOMIC DNA]</scope>
    <source>
        <strain evidence="3">ATCC 22028 / DSM 70294 / BCRC 21397 / CBS 2163 / NBRC 10782 / NRRL Y-8283 / UCD 57-17</strain>
    </source>
</reference>
<dbReference type="InterPro" id="IPR029056">
    <property type="entry name" value="Ribokinase-like"/>
</dbReference>
<evidence type="ECO:0000259" key="1">
    <source>
        <dbReference type="Pfam" id="PF00294"/>
    </source>
</evidence>
<dbReference type="InParanoid" id="A7TMT4"/>
<dbReference type="Pfam" id="PF00294">
    <property type="entry name" value="PfkB"/>
    <property type="match status" value="1"/>
</dbReference>
<dbReference type="SUPFAM" id="SSF53613">
    <property type="entry name" value="Ribokinase-like"/>
    <property type="match status" value="1"/>
</dbReference>
<evidence type="ECO:0000313" key="2">
    <source>
        <dbReference type="EMBL" id="EDO16406.1"/>
    </source>
</evidence>
<proteinExistence type="predicted"/>
<organism evidence="3">
    <name type="scientific">Vanderwaltozyma polyspora (strain ATCC 22028 / DSM 70294 / BCRC 21397 / CBS 2163 / NBRC 10782 / NRRL Y-8283 / UCD 57-17)</name>
    <name type="common">Kluyveromyces polysporus</name>
    <dbReference type="NCBI Taxonomy" id="436907"/>
    <lineage>
        <taxon>Eukaryota</taxon>
        <taxon>Fungi</taxon>
        <taxon>Dikarya</taxon>
        <taxon>Ascomycota</taxon>
        <taxon>Saccharomycotina</taxon>
        <taxon>Saccharomycetes</taxon>
        <taxon>Saccharomycetales</taxon>
        <taxon>Saccharomycetaceae</taxon>
        <taxon>Vanderwaltozyma</taxon>
    </lineage>
</organism>
<name>A7TMT4_VANPO</name>